<dbReference type="NCBIfam" id="TIGR00241">
    <property type="entry name" value="CoA_E_activ"/>
    <property type="match status" value="1"/>
</dbReference>
<evidence type="ECO:0000256" key="2">
    <source>
        <dbReference type="ARBA" id="ARBA00022723"/>
    </source>
</evidence>
<dbReference type="PANTHER" id="PTHR32329">
    <property type="entry name" value="BIFUNCTIONAL PROTEIN [INCLUDES 2-HYDROXYACYL-COA DEHYDRATASE (N-TER) AND ITS ACTIVATOR DOMAIN (C_TERM)-RELATED"/>
    <property type="match status" value="1"/>
</dbReference>
<comment type="cofactor">
    <cofactor evidence="1">
        <name>[4Fe-4S] cluster</name>
        <dbReference type="ChEBI" id="CHEBI:49883"/>
    </cofactor>
</comment>
<dbReference type="OrthoDB" id="9778513at2"/>
<dbReference type="GO" id="GO:0046872">
    <property type="term" value="F:metal ion binding"/>
    <property type="evidence" value="ECO:0007669"/>
    <property type="project" value="UniProtKB-KW"/>
</dbReference>
<dbReference type="Proteomes" id="UP000013520">
    <property type="component" value="Chromosome"/>
</dbReference>
<accession>R4KGZ7</accession>
<keyword evidence="7" id="KW-1185">Reference proteome</keyword>
<keyword evidence="4" id="KW-0411">Iron-sulfur</keyword>
<gene>
    <name evidence="6" type="ORF">Desgi_1429</name>
</gene>
<dbReference type="AlphaFoldDB" id="R4KGZ7"/>
<dbReference type="GO" id="GO:0051536">
    <property type="term" value="F:iron-sulfur cluster binding"/>
    <property type="evidence" value="ECO:0007669"/>
    <property type="project" value="UniProtKB-KW"/>
</dbReference>
<name>R4KGZ7_9FIRM</name>
<evidence type="ECO:0000256" key="1">
    <source>
        <dbReference type="ARBA" id="ARBA00001966"/>
    </source>
</evidence>
<dbReference type="HOGENOM" id="CLU_066597_0_0_9"/>
<evidence type="ECO:0000259" key="5">
    <source>
        <dbReference type="Pfam" id="PF01869"/>
    </source>
</evidence>
<organism evidence="6 7">
    <name type="scientific">Desulfoscipio gibsoniae DSM 7213</name>
    <dbReference type="NCBI Taxonomy" id="767817"/>
    <lineage>
        <taxon>Bacteria</taxon>
        <taxon>Bacillati</taxon>
        <taxon>Bacillota</taxon>
        <taxon>Clostridia</taxon>
        <taxon>Eubacteriales</taxon>
        <taxon>Desulfallaceae</taxon>
        <taxon>Desulfoscipio</taxon>
    </lineage>
</organism>
<dbReference type="RefSeq" id="WP_006522716.1">
    <property type="nucleotide sequence ID" value="NC_021184.1"/>
</dbReference>
<sequence length="257" mass="26760">MITAGIDAGNKFTKTIIMKDGKIIARGLVYSGFDLKKSAQDALAQALNEAGLALEDIQFSVATGAGKLDVGSADGTISDVSAAVKGATYFCPGARTIVDVGAEGGKAIKANDRAKVIDFAINDKCAAGAGSFVESMARALEIPVEQFGELSLQSDKAVPMNAQCVVFAETEVVSLIHANVPKMDIAKAVNDAIAGRNVSMVRRVGMTKELVLVGGMARNVGYVRAMEEGLEVKALIPEYPEFVSAVGAAVAAQEKFK</sequence>
<reference evidence="6 7" key="1">
    <citation type="submission" date="2012-01" db="EMBL/GenBank/DDBJ databases">
        <title>Complete sequence of Desulfotomaculum gibsoniae DSM 7213.</title>
        <authorList>
            <consortium name="US DOE Joint Genome Institute"/>
            <person name="Lucas S."/>
            <person name="Han J."/>
            <person name="Lapidus A."/>
            <person name="Cheng J.-F."/>
            <person name="Goodwin L."/>
            <person name="Pitluck S."/>
            <person name="Peters L."/>
            <person name="Ovchinnikova G."/>
            <person name="Teshima H."/>
            <person name="Detter J.C."/>
            <person name="Han C."/>
            <person name="Tapia R."/>
            <person name="Land M."/>
            <person name="Hauser L."/>
            <person name="Kyrpides N."/>
            <person name="Ivanova N."/>
            <person name="Pagani I."/>
            <person name="Parshina S."/>
            <person name="Plugge C."/>
            <person name="Muyzer G."/>
            <person name="Kuever J."/>
            <person name="Ivanova A."/>
            <person name="Nazina T."/>
            <person name="Klenk H.-P."/>
            <person name="Brambilla E."/>
            <person name="Spring S."/>
            <person name="Stams A.F."/>
            <person name="Woyke T."/>
        </authorList>
    </citation>
    <scope>NUCLEOTIDE SEQUENCE [LARGE SCALE GENOMIC DNA]</scope>
    <source>
        <strain evidence="6 7">DSM 7213</strain>
    </source>
</reference>
<protein>
    <submittedName>
        <fullName evidence="6">CoA-substrate-specific enzyme activase, putative</fullName>
    </submittedName>
</protein>
<keyword evidence="3" id="KW-0408">Iron</keyword>
<dbReference type="KEGG" id="dgi:Desgi_1429"/>
<dbReference type="Pfam" id="PF01869">
    <property type="entry name" value="BcrAD_BadFG"/>
    <property type="match status" value="1"/>
</dbReference>
<evidence type="ECO:0000256" key="4">
    <source>
        <dbReference type="ARBA" id="ARBA00023014"/>
    </source>
</evidence>
<dbReference type="Gene3D" id="3.30.420.40">
    <property type="match status" value="2"/>
</dbReference>
<dbReference type="InterPro" id="IPR008275">
    <property type="entry name" value="CoA_E_activase_dom"/>
</dbReference>
<dbReference type="SUPFAM" id="SSF53067">
    <property type="entry name" value="Actin-like ATPase domain"/>
    <property type="match status" value="1"/>
</dbReference>
<dbReference type="CDD" id="cd24107">
    <property type="entry name" value="ASKHA_NBD_benz_CoA_BzdP"/>
    <property type="match status" value="1"/>
</dbReference>
<dbReference type="InterPro" id="IPR002731">
    <property type="entry name" value="ATPase_BadF"/>
</dbReference>
<evidence type="ECO:0000256" key="3">
    <source>
        <dbReference type="ARBA" id="ARBA00023004"/>
    </source>
</evidence>
<dbReference type="InterPro" id="IPR043129">
    <property type="entry name" value="ATPase_NBD"/>
</dbReference>
<evidence type="ECO:0000313" key="7">
    <source>
        <dbReference type="Proteomes" id="UP000013520"/>
    </source>
</evidence>
<dbReference type="eggNOG" id="COG1924">
    <property type="taxonomic scope" value="Bacteria"/>
</dbReference>
<proteinExistence type="predicted"/>
<dbReference type="EMBL" id="CP003273">
    <property type="protein sequence ID" value="AGL00927.1"/>
    <property type="molecule type" value="Genomic_DNA"/>
</dbReference>
<dbReference type="STRING" id="767817.Desgi_1429"/>
<dbReference type="PANTHER" id="PTHR32329:SF2">
    <property type="entry name" value="BIFUNCTIONAL PROTEIN [INCLUDES 2-HYDROXYACYL-COA DEHYDRATASE (N-TER) AND ITS ACTIVATOR DOMAIN (C_TERM)"/>
    <property type="match status" value="1"/>
</dbReference>
<evidence type="ECO:0000313" key="6">
    <source>
        <dbReference type="EMBL" id="AGL00927.1"/>
    </source>
</evidence>
<feature type="domain" description="ATPase BadF/BadG/BcrA/BcrD type" evidence="5">
    <location>
        <begin position="5"/>
        <end position="252"/>
    </location>
</feature>
<dbReference type="InterPro" id="IPR051805">
    <property type="entry name" value="Dehydratase_Activator_Redct"/>
</dbReference>
<keyword evidence="2" id="KW-0479">Metal-binding</keyword>